<evidence type="ECO:0000256" key="4">
    <source>
        <dbReference type="ARBA" id="ARBA00022741"/>
    </source>
</evidence>
<dbReference type="PANTHER" id="PTHR43071">
    <property type="entry name" value="2-AMINO-4-HYDROXY-6-HYDROXYMETHYLDIHYDROPTERIDINE PYROPHOSPHOKINASE"/>
    <property type="match status" value="1"/>
</dbReference>
<dbReference type="NCBIfam" id="TIGR01498">
    <property type="entry name" value="folK"/>
    <property type="match status" value="1"/>
</dbReference>
<evidence type="ECO:0000256" key="5">
    <source>
        <dbReference type="ARBA" id="ARBA00022777"/>
    </source>
</evidence>
<evidence type="ECO:0000256" key="2">
    <source>
        <dbReference type="ARBA" id="ARBA00013253"/>
    </source>
</evidence>
<accession>A0A432ZM67</accession>
<dbReference type="PANTHER" id="PTHR43071:SF2">
    <property type="entry name" value="2-AMINO-4-HYDROXY-6-HYDROXYMETHYLDIHYDROPTERIDINE PYROPHOSPHOKINASE"/>
    <property type="match status" value="1"/>
</dbReference>
<evidence type="ECO:0000313" key="10">
    <source>
        <dbReference type="Proteomes" id="UP000288279"/>
    </source>
</evidence>
<keyword evidence="5 9" id="KW-0418">Kinase</keyword>
<evidence type="ECO:0000259" key="8">
    <source>
        <dbReference type="Pfam" id="PF01288"/>
    </source>
</evidence>
<name>A0A432ZM67_9GAMM</name>
<evidence type="ECO:0000256" key="7">
    <source>
        <dbReference type="ARBA" id="ARBA00022909"/>
    </source>
</evidence>
<keyword evidence="10" id="KW-1185">Reference proteome</keyword>
<dbReference type="Gene3D" id="3.30.70.560">
    <property type="entry name" value="7,8-Dihydro-6-hydroxymethylpterin-pyrophosphokinase HPPK"/>
    <property type="match status" value="1"/>
</dbReference>
<keyword evidence="7" id="KW-0289">Folate biosynthesis</keyword>
<keyword evidence="3" id="KW-0808">Transferase</keyword>
<dbReference type="Proteomes" id="UP000288279">
    <property type="component" value="Unassembled WGS sequence"/>
</dbReference>
<dbReference type="GO" id="GO:0003848">
    <property type="term" value="F:2-amino-4-hydroxy-6-hydroxymethyldihydropteridine diphosphokinase activity"/>
    <property type="evidence" value="ECO:0007669"/>
    <property type="project" value="UniProtKB-EC"/>
</dbReference>
<dbReference type="InterPro" id="IPR000550">
    <property type="entry name" value="Hppk"/>
</dbReference>
<dbReference type="SUPFAM" id="SSF55083">
    <property type="entry name" value="6-hydroxymethyl-7,8-dihydropterin pyrophosphokinase, HPPK"/>
    <property type="match status" value="1"/>
</dbReference>
<dbReference type="RefSeq" id="WP_126824094.1">
    <property type="nucleotide sequence ID" value="NZ_PIQG01000001.1"/>
</dbReference>
<keyword evidence="6" id="KW-0067">ATP-binding</keyword>
<dbReference type="GO" id="GO:0005524">
    <property type="term" value="F:ATP binding"/>
    <property type="evidence" value="ECO:0007669"/>
    <property type="project" value="UniProtKB-KW"/>
</dbReference>
<dbReference type="CDD" id="cd00483">
    <property type="entry name" value="HPPK"/>
    <property type="match status" value="1"/>
</dbReference>
<dbReference type="Pfam" id="PF01288">
    <property type="entry name" value="HPPK"/>
    <property type="match status" value="1"/>
</dbReference>
<gene>
    <name evidence="9" type="primary">folK</name>
    <name evidence="9" type="ORF">CWI83_00160</name>
</gene>
<keyword evidence="4" id="KW-0547">Nucleotide-binding</keyword>
<evidence type="ECO:0000313" key="9">
    <source>
        <dbReference type="EMBL" id="RUO78977.1"/>
    </source>
</evidence>
<evidence type="ECO:0000256" key="3">
    <source>
        <dbReference type="ARBA" id="ARBA00022679"/>
    </source>
</evidence>
<organism evidence="9 10">
    <name type="scientific">Pseudidiomarina taiwanensis</name>
    <dbReference type="NCBI Taxonomy" id="337250"/>
    <lineage>
        <taxon>Bacteria</taxon>
        <taxon>Pseudomonadati</taxon>
        <taxon>Pseudomonadota</taxon>
        <taxon>Gammaproteobacteria</taxon>
        <taxon>Alteromonadales</taxon>
        <taxon>Idiomarinaceae</taxon>
        <taxon>Pseudidiomarina</taxon>
    </lineage>
</organism>
<reference evidence="9 10" key="1">
    <citation type="journal article" date="2011" name="Front. Microbiol.">
        <title>Genomic signatures of strain selection and enhancement in Bacillus atrophaeus var. globigii, a historical biowarfare simulant.</title>
        <authorList>
            <person name="Gibbons H.S."/>
            <person name="Broomall S.M."/>
            <person name="McNew L.A."/>
            <person name="Daligault H."/>
            <person name="Chapman C."/>
            <person name="Bruce D."/>
            <person name="Karavis M."/>
            <person name="Krepps M."/>
            <person name="McGregor P.A."/>
            <person name="Hong C."/>
            <person name="Park K.H."/>
            <person name="Akmal A."/>
            <person name="Feldman A."/>
            <person name="Lin J.S."/>
            <person name="Chang W.E."/>
            <person name="Higgs B.W."/>
            <person name="Demirev P."/>
            <person name="Lindquist J."/>
            <person name="Liem A."/>
            <person name="Fochler E."/>
            <person name="Read T.D."/>
            <person name="Tapia R."/>
            <person name="Johnson S."/>
            <person name="Bishop-Lilly K.A."/>
            <person name="Detter C."/>
            <person name="Han C."/>
            <person name="Sozhamannan S."/>
            <person name="Rosenzweig C.N."/>
            <person name="Skowronski E.W."/>
        </authorList>
    </citation>
    <scope>NUCLEOTIDE SEQUENCE [LARGE SCALE GENOMIC DNA]</scope>
    <source>
        <strain evidence="9 10">PIT1</strain>
    </source>
</reference>
<dbReference type="UniPathway" id="UPA00077">
    <property type="reaction ID" value="UER00155"/>
</dbReference>
<dbReference type="GO" id="GO:0046656">
    <property type="term" value="P:folic acid biosynthetic process"/>
    <property type="evidence" value="ECO:0007669"/>
    <property type="project" value="UniProtKB-KW"/>
</dbReference>
<sequence length="176" mass="20168">MTHVLLGVGSNRQRQYHLTEGLIALHQEFATADNPLYVSRVFESAAVGFDGAPFYNLVVGFTTAASVEFIQQRCKALEIRFGHQPGVAKYSPRTLDIDILLYDQMVMEHPVQLPRAEILHNAFVLWPLAELVPNFIHPLEQRTLQSLWDEYESTQQLEPIEFSFPQLPYLQQGRML</sequence>
<dbReference type="OrthoDB" id="9790168at2"/>
<evidence type="ECO:0000256" key="1">
    <source>
        <dbReference type="ARBA" id="ARBA00005051"/>
    </source>
</evidence>
<dbReference type="InterPro" id="IPR035907">
    <property type="entry name" value="Hppk_sf"/>
</dbReference>
<dbReference type="GO" id="GO:0016301">
    <property type="term" value="F:kinase activity"/>
    <property type="evidence" value="ECO:0007669"/>
    <property type="project" value="UniProtKB-KW"/>
</dbReference>
<dbReference type="AlphaFoldDB" id="A0A432ZM67"/>
<proteinExistence type="predicted"/>
<feature type="domain" description="7,8-dihydro-6-hydroxymethylpterin-pyrophosphokinase" evidence="8">
    <location>
        <begin position="6"/>
        <end position="133"/>
    </location>
</feature>
<dbReference type="EC" id="2.7.6.3" evidence="2"/>
<comment type="pathway">
    <text evidence="1">Cofactor biosynthesis; tetrahydrofolate biosynthesis; 2-amino-4-hydroxy-6-hydroxymethyl-7,8-dihydropteridine diphosphate from 7,8-dihydroneopterin triphosphate: step 4/4.</text>
</comment>
<dbReference type="EMBL" id="PIQG01000001">
    <property type="protein sequence ID" value="RUO78977.1"/>
    <property type="molecule type" value="Genomic_DNA"/>
</dbReference>
<dbReference type="GO" id="GO:0046654">
    <property type="term" value="P:tetrahydrofolate biosynthetic process"/>
    <property type="evidence" value="ECO:0007669"/>
    <property type="project" value="UniProtKB-UniPathway"/>
</dbReference>
<evidence type="ECO:0000256" key="6">
    <source>
        <dbReference type="ARBA" id="ARBA00022840"/>
    </source>
</evidence>
<comment type="caution">
    <text evidence="9">The sequence shown here is derived from an EMBL/GenBank/DDBJ whole genome shotgun (WGS) entry which is preliminary data.</text>
</comment>
<protein>
    <recommendedName>
        <fullName evidence="2">2-amino-4-hydroxy-6-hydroxymethyldihydropteridine diphosphokinase</fullName>
        <ecNumber evidence="2">2.7.6.3</ecNumber>
    </recommendedName>
</protein>